<dbReference type="EMBL" id="CP039381">
    <property type="protein sequence ID" value="QCT07340.1"/>
    <property type="molecule type" value="Genomic_DNA"/>
</dbReference>
<dbReference type="InterPro" id="IPR001387">
    <property type="entry name" value="Cro/C1-type_HTH"/>
</dbReference>
<dbReference type="Gene3D" id="1.10.260.40">
    <property type="entry name" value="lambda repressor-like DNA-binding domains"/>
    <property type="match status" value="1"/>
</dbReference>
<dbReference type="RefSeq" id="WP_138157373.1">
    <property type="nucleotide sequence ID" value="NZ_CP039381.1"/>
</dbReference>
<dbReference type="OrthoDB" id="1692255at2"/>
<dbReference type="GO" id="GO:0003677">
    <property type="term" value="F:DNA binding"/>
    <property type="evidence" value="ECO:0007669"/>
    <property type="project" value="UniProtKB-KW"/>
</dbReference>
<gene>
    <name evidence="3" type="ORF">E5Z56_08210</name>
</gene>
<dbReference type="KEGG" id="ruj:E5Z56_08210"/>
<dbReference type="InterPro" id="IPR010982">
    <property type="entry name" value="Lambda_DNA-bd_dom_sf"/>
</dbReference>
<accession>A0A4P8XZ13</accession>
<evidence type="ECO:0000313" key="4">
    <source>
        <dbReference type="Proteomes" id="UP000301475"/>
    </source>
</evidence>
<feature type="domain" description="HTH cro/C1-type" evidence="2">
    <location>
        <begin position="12"/>
        <end position="66"/>
    </location>
</feature>
<name>A0A4P8XZ13_9FIRM</name>
<dbReference type="Pfam" id="PF01381">
    <property type="entry name" value="HTH_3"/>
    <property type="match status" value="1"/>
</dbReference>
<sequence length="81" mass="9294">MEFDKYAVGNVIRKLRKEKKISQEILSGFAGMARSHLAMVENGTKKANFETIWKIANALEMKPHELVKCIEEEITKNSEKI</sequence>
<evidence type="ECO:0000313" key="3">
    <source>
        <dbReference type="EMBL" id="QCT07340.1"/>
    </source>
</evidence>
<protein>
    <submittedName>
        <fullName evidence="3">Helix-turn-helix transcriptional regulator</fullName>
    </submittedName>
</protein>
<keyword evidence="1" id="KW-0238">DNA-binding</keyword>
<dbReference type="GO" id="GO:0003700">
    <property type="term" value="F:DNA-binding transcription factor activity"/>
    <property type="evidence" value="ECO:0007669"/>
    <property type="project" value="TreeGrafter"/>
</dbReference>
<dbReference type="InterPro" id="IPR050807">
    <property type="entry name" value="TransReg_Diox_bact_type"/>
</dbReference>
<proteinExistence type="predicted"/>
<evidence type="ECO:0000256" key="1">
    <source>
        <dbReference type="ARBA" id="ARBA00023125"/>
    </source>
</evidence>
<dbReference type="Proteomes" id="UP000301475">
    <property type="component" value="Chromosome"/>
</dbReference>
<evidence type="ECO:0000259" key="2">
    <source>
        <dbReference type="PROSITE" id="PS50943"/>
    </source>
</evidence>
<dbReference type="GO" id="GO:0005829">
    <property type="term" value="C:cytosol"/>
    <property type="evidence" value="ECO:0007669"/>
    <property type="project" value="TreeGrafter"/>
</dbReference>
<organism evidence="3 4">
    <name type="scientific">Ruminococcus bovis</name>
    <dbReference type="NCBI Taxonomy" id="2564099"/>
    <lineage>
        <taxon>Bacteria</taxon>
        <taxon>Bacillati</taxon>
        <taxon>Bacillota</taxon>
        <taxon>Clostridia</taxon>
        <taxon>Eubacteriales</taxon>
        <taxon>Oscillospiraceae</taxon>
        <taxon>Ruminococcus</taxon>
    </lineage>
</organism>
<dbReference type="PANTHER" id="PTHR46797:SF1">
    <property type="entry name" value="METHYLPHOSPHONATE SYNTHASE"/>
    <property type="match status" value="1"/>
</dbReference>
<keyword evidence="4" id="KW-1185">Reference proteome</keyword>
<dbReference type="PANTHER" id="PTHR46797">
    <property type="entry name" value="HTH-TYPE TRANSCRIPTIONAL REGULATOR"/>
    <property type="match status" value="1"/>
</dbReference>
<dbReference type="CDD" id="cd00093">
    <property type="entry name" value="HTH_XRE"/>
    <property type="match status" value="1"/>
</dbReference>
<dbReference type="AlphaFoldDB" id="A0A4P8XZ13"/>
<dbReference type="SMART" id="SM00530">
    <property type="entry name" value="HTH_XRE"/>
    <property type="match status" value="1"/>
</dbReference>
<dbReference type="SUPFAM" id="SSF47413">
    <property type="entry name" value="lambda repressor-like DNA-binding domains"/>
    <property type="match status" value="1"/>
</dbReference>
<reference evidence="3 4" key="1">
    <citation type="submission" date="2019-04" db="EMBL/GenBank/DDBJ databases">
        <authorList>
            <person name="Embree M."/>
            <person name="Gaffney J.R."/>
        </authorList>
    </citation>
    <scope>NUCLEOTIDE SEQUENCE [LARGE SCALE GENOMIC DNA]</scope>
    <source>
        <strain evidence="3 4">JE7A12</strain>
    </source>
</reference>
<dbReference type="PROSITE" id="PS50943">
    <property type="entry name" value="HTH_CROC1"/>
    <property type="match status" value="1"/>
</dbReference>